<protein>
    <recommendedName>
        <fullName evidence="8">ChbG/HpnK family deacetylase</fullName>
    </recommendedName>
</protein>
<comment type="caution">
    <text evidence="6">The sequence shown here is derived from an EMBL/GenBank/DDBJ whole genome shotgun (WGS) entry which is preliminary data.</text>
</comment>
<dbReference type="PANTHER" id="PTHR31609">
    <property type="entry name" value="YDJC DEACETYLASE FAMILY MEMBER"/>
    <property type="match status" value="1"/>
</dbReference>
<dbReference type="InterPro" id="IPR011330">
    <property type="entry name" value="Glyco_hydro/deAcase_b/a-brl"/>
</dbReference>
<evidence type="ECO:0000256" key="2">
    <source>
        <dbReference type="ARBA" id="ARBA00022723"/>
    </source>
</evidence>
<evidence type="ECO:0008006" key="8">
    <source>
        <dbReference type="Google" id="ProtNLM"/>
    </source>
</evidence>
<dbReference type="AlphaFoldDB" id="A0A840R8R4"/>
<sequence length="300" mass="32650">MSTLQEKLGFSANDRLLITHADDVGMCEATVSAWEALVNTGLLSSASTMVPCSWFPYAAEMASKLGSKADLGVHLTLNSERQRYRWAPLTTHDPASGLVDEQGYFHNLARPTHLKGDPAAAHRELAAQIARARQFGVDITHVDSHMLTLYHPALMPIYLDLAAQNGVPTLIPDVDGQTVADMCVIPLAEGEAVAQQFQQAAATGKTVLVDSFAGLPFNKQLAQKERLAFACEWLDSREAGVHVLVGHPADDTPELRTLAPDVATRVADRLLLGSDEFGRAVEERGFKLIGMREIRDAMLR</sequence>
<dbReference type="PANTHER" id="PTHR31609:SF1">
    <property type="entry name" value="CARBOHYDRATE DEACETYLASE"/>
    <property type="match status" value="1"/>
</dbReference>
<keyword evidence="3" id="KW-0378">Hydrolase</keyword>
<evidence type="ECO:0000256" key="5">
    <source>
        <dbReference type="ARBA" id="ARBA00023277"/>
    </source>
</evidence>
<evidence type="ECO:0000313" key="7">
    <source>
        <dbReference type="Proteomes" id="UP000543030"/>
    </source>
</evidence>
<dbReference type="InterPro" id="IPR006879">
    <property type="entry name" value="YdjC-like"/>
</dbReference>
<evidence type="ECO:0000256" key="3">
    <source>
        <dbReference type="ARBA" id="ARBA00022801"/>
    </source>
</evidence>
<dbReference type="Proteomes" id="UP000543030">
    <property type="component" value="Unassembled WGS sequence"/>
</dbReference>
<dbReference type="GO" id="GO:0016787">
    <property type="term" value="F:hydrolase activity"/>
    <property type="evidence" value="ECO:0007669"/>
    <property type="project" value="UniProtKB-KW"/>
</dbReference>
<dbReference type="GO" id="GO:0019213">
    <property type="term" value="F:deacetylase activity"/>
    <property type="evidence" value="ECO:0007669"/>
    <property type="project" value="TreeGrafter"/>
</dbReference>
<dbReference type="GO" id="GO:0046872">
    <property type="term" value="F:metal ion binding"/>
    <property type="evidence" value="ECO:0007669"/>
    <property type="project" value="UniProtKB-KW"/>
</dbReference>
<dbReference type="RefSeq" id="WP_184097064.1">
    <property type="nucleotide sequence ID" value="NZ_JACHHN010000001.1"/>
</dbReference>
<dbReference type="EMBL" id="JACHHN010000001">
    <property type="protein sequence ID" value="MBB5189725.1"/>
    <property type="molecule type" value="Genomic_DNA"/>
</dbReference>
<organism evidence="6 7">
    <name type="scientific">Silvimonas terrae</name>
    <dbReference type="NCBI Taxonomy" id="300266"/>
    <lineage>
        <taxon>Bacteria</taxon>
        <taxon>Pseudomonadati</taxon>
        <taxon>Pseudomonadota</taxon>
        <taxon>Betaproteobacteria</taxon>
        <taxon>Neisseriales</taxon>
        <taxon>Chitinibacteraceae</taxon>
        <taxon>Silvimonas</taxon>
    </lineage>
</organism>
<name>A0A840R8R4_9NEIS</name>
<keyword evidence="4" id="KW-0460">Magnesium</keyword>
<evidence type="ECO:0000256" key="1">
    <source>
        <dbReference type="ARBA" id="ARBA00001946"/>
    </source>
</evidence>
<accession>A0A840R8R4</accession>
<keyword evidence="7" id="KW-1185">Reference proteome</keyword>
<keyword evidence="5" id="KW-0119">Carbohydrate metabolism</keyword>
<reference evidence="6 7" key="1">
    <citation type="submission" date="2020-08" db="EMBL/GenBank/DDBJ databases">
        <title>Genomic Encyclopedia of Type Strains, Phase IV (KMG-IV): sequencing the most valuable type-strain genomes for metagenomic binning, comparative biology and taxonomic classification.</title>
        <authorList>
            <person name="Goeker M."/>
        </authorList>
    </citation>
    <scope>NUCLEOTIDE SEQUENCE [LARGE SCALE GENOMIC DNA]</scope>
    <source>
        <strain evidence="6 7">DSM 18233</strain>
    </source>
</reference>
<dbReference type="Gene3D" id="3.20.20.370">
    <property type="entry name" value="Glycoside hydrolase/deacetylase"/>
    <property type="match status" value="1"/>
</dbReference>
<dbReference type="Pfam" id="PF04794">
    <property type="entry name" value="YdjC"/>
    <property type="match status" value="1"/>
</dbReference>
<proteinExistence type="predicted"/>
<dbReference type="SUPFAM" id="SSF88713">
    <property type="entry name" value="Glycoside hydrolase/deacetylase"/>
    <property type="match status" value="1"/>
</dbReference>
<gene>
    <name evidence="6" type="ORF">HNQ50_000435</name>
</gene>
<evidence type="ECO:0000256" key="4">
    <source>
        <dbReference type="ARBA" id="ARBA00022842"/>
    </source>
</evidence>
<comment type="cofactor">
    <cofactor evidence="1">
        <name>Mg(2+)</name>
        <dbReference type="ChEBI" id="CHEBI:18420"/>
    </cofactor>
</comment>
<dbReference type="GO" id="GO:0005975">
    <property type="term" value="P:carbohydrate metabolic process"/>
    <property type="evidence" value="ECO:0007669"/>
    <property type="project" value="InterPro"/>
</dbReference>
<keyword evidence="2" id="KW-0479">Metal-binding</keyword>
<evidence type="ECO:0000313" key="6">
    <source>
        <dbReference type="EMBL" id="MBB5189725.1"/>
    </source>
</evidence>